<dbReference type="Pfam" id="PF05840">
    <property type="entry name" value="Phage_GPA"/>
    <property type="match status" value="1"/>
</dbReference>
<dbReference type="InterPro" id="IPR008766">
    <property type="entry name" value="Replication_gene_A-like"/>
</dbReference>
<accession>A0ABM6S5J0</accession>
<evidence type="ECO:0000256" key="1">
    <source>
        <dbReference type="ARBA" id="ARBA00003293"/>
    </source>
</evidence>
<keyword evidence="4" id="KW-0540">Nuclease</keyword>
<evidence type="ECO:0000256" key="4">
    <source>
        <dbReference type="ARBA" id="ARBA00022722"/>
    </source>
</evidence>
<evidence type="ECO:0000256" key="6">
    <source>
        <dbReference type="ARBA" id="ARBA00022801"/>
    </source>
</evidence>
<evidence type="ECO:0000256" key="3">
    <source>
        <dbReference type="ARBA" id="ARBA00022705"/>
    </source>
</evidence>
<name>A0ABM6S5J0_9GAMM</name>
<evidence type="ECO:0000256" key="2">
    <source>
        <dbReference type="ARBA" id="ARBA00009260"/>
    </source>
</evidence>
<gene>
    <name evidence="8" type="ORF">C2E16_18030</name>
</gene>
<evidence type="ECO:0000313" key="8">
    <source>
        <dbReference type="EMBL" id="AUY26615.1"/>
    </source>
</evidence>
<keyword evidence="5 8" id="KW-0255">Endonuclease</keyword>
<evidence type="ECO:0000259" key="7">
    <source>
        <dbReference type="Pfam" id="PF05840"/>
    </source>
</evidence>
<dbReference type="RefSeq" id="WP_084970942.1">
    <property type="nucleotide sequence ID" value="NZ_CP026378.1"/>
</dbReference>
<proteinExistence type="inferred from homology"/>
<organism evidence="8 9">
    <name type="scientific">Mixta calida</name>
    <dbReference type="NCBI Taxonomy" id="665913"/>
    <lineage>
        <taxon>Bacteria</taxon>
        <taxon>Pseudomonadati</taxon>
        <taxon>Pseudomonadota</taxon>
        <taxon>Gammaproteobacteria</taxon>
        <taxon>Enterobacterales</taxon>
        <taxon>Erwiniaceae</taxon>
        <taxon>Mixta</taxon>
    </lineage>
</organism>
<keyword evidence="6" id="KW-0378">Hydrolase</keyword>
<keyword evidence="3" id="KW-0235">DNA replication</keyword>
<feature type="domain" description="Replication gene A protein-like" evidence="7">
    <location>
        <begin position="150"/>
        <end position="456"/>
    </location>
</feature>
<evidence type="ECO:0000313" key="9">
    <source>
        <dbReference type="Proteomes" id="UP000237673"/>
    </source>
</evidence>
<comment type="similarity">
    <text evidence="2">Belongs to the phage GPA family.</text>
</comment>
<dbReference type="EMBL" id="CP026378">
    <property type="protein sequence ID" value="AUY26615.1"/>
    <property type="molecule type" value="Genomic_DNA"/>
</dbReference>
<keyword evidence="9" id="KW-1185">Reference proteome</keyword>
<protein>
    <submittedName>
        <fullName evidence="8">Replication endonuclease</fullName>
    </submittedName>
</protein>
<reference evidence="8 9" key="1">
    <citation type="submission" date="2018-01" db="EMBL/GenBank/DDBJ databases">
        <title>Complete and assembled Genome of Pantoea calida DSM22759T.</title>
        <authorList>
            <person name="Stevens M.J.A."/>
            <person name="Zurfluh K."/>
            <person name="Stephan R."/>
        </authorList>
    </citation>
    <scope>NUCLEOTIDE SEQUENCE [LARGE SCALE GENOMIC DNA]</scope>
    <source>
        <strain evidence="8 9">DSM 22759</strain>
    </source>
</reference>
<comment type="function">
    <text evidence="1">Possible endonuclease which induces a single-strand cut and initiates DNA replication.</text>
</comment>
<sequence>MQKEYAYPWNAPREAIASPYPTYEEIRRRDQMIAALLRAQELLEKQPVLVQLDVKRRTSELKKNQGTARANVYLTKTFVERTLPRVEKVNAQYRLGEMSTGTFTLLAGNAGEQQGAAGAAGTLWELMRRFNRLPDMSRADVDLLAGDAASFILAEMAQAHSQSADESDYKYTHRIYMTAAAIAREMGQTPPLWEKVTSRLFCPEDVAPAIMRMQNETWWKGRLRRVAASWREHLQIALANVSKKHTPYASSMTVIEWREQKRRTREYLKGMDLEDEEGNRISLIEKYDGSVANPNIRRGELMNRIRGFEDICAEMGFVGEFYTLTAPARYHATIKTGHRNRKWNGASPSDTQRYLCNVWQKIRSKLHREDIRIFGIRVAEPHHDGTPHWHMLMFMRPEDVEQVRQVIRDYAYQQDSSELTTEKARKARFHAESIDPEKGSATGYVAKYISKNIDGYALDGELDDESGKELKETAPAVCAWAARWNIRQFQFIGGAPVTVFRELRKMADSETAHGLSVEFAAVHDAADGGKWAEYVNAQGGPFVKRDDLVVRNWYQTSEDCNQYGEEITRIKGVYATAIGDDTPILTRLTQWKIVPKRAAVDLAFELRDAPASPWSSVNNCTGGLRSKDSNSPESYPEIDLDGMSRRERRQLLSRIRAQKPEKRHLRLRRSEKIEAACDNVISQVKDLCGETISRGLAVRLLGGTETKIAGRMFRSSKYGELLRAKASSRKESLLARVNRLADMARAKNAQ</sequence>
<dbReference type="GO" id="GO:0004519">
    <property type="term" value="F:endonuclease activity"/>
    <property type="evidence" value="ECO:0007669"/>
    <property type="project" value="UniProtKB-KW"/>
</dbReference>
<evidence type="ECO:0000256" key="5">
    <source>
        <dbReference type="ARBA" id="ARBA00022759"/>
    </source>
</evidence>
<dbReference type="Proteomes" id="UP000237673">
    <property type="component" value="Chromosome"/>
</dbReference>